<accession>A0A5J5ELK6</accession>
<dbReference type="EMBL" id="VXIS01000205">
    <property type="protein sequence ID" value="KAA8896917.1"/>
    <property type="molecule type" value="Genomic_DNA"/>
</dbReference>
<reference evidence="1 2" key="1">
    <citation type="submission" date="2019-09" db="EMBL/GenBank/DDBJ databases">
        <title>Draft genome of the ectomycorrhizal ascomycete Sphaerosporella brunnea.</title>
        <authorList>
            <consortium name="DOE Joint Genome Institute"/>
            <person name="Benucci G.M."/>
            <person name="Marozzi G."/>
            <person name="Antonielli L."/>
            <person name="Sanchez S."/>
            <person name="Marco P."/>
            <person name="Wang X."/>
            <person name="Falini L.B."/>
            <person name="Barry K."/>
            <person name="Haridas S."/>
            <person name="Lipzen A."/>
            <person name="Labutti K."/>
            <person name="Grigoriev I.V."/>
            <person name="Murat C."/>
            <person name="Martin F."/>
            <person name="Albertini E."/>
            <person name="Donnini D."/>
            <person name="Bonito G."/>
        </authorList>
    </citation>
    <scope>NUCLEOTIDE SEQUENCE [LARGE SCALE GENOMIC DNA]</scope>
    <source>
        <strain evidence="1 2">Sb_GMNB300</strain>
    </source>
</reference>
<evidence type="ECO:0000313" key="1">
    <source>
        <dbReference type="EMBL" id="KAA8896917.1"/>
    </source>
</evidence>
<keyword evidence="2" id="KW-1185">Reference proteome</keyword>
<dbReference type="AlphaFoldDB" id="A0A5J5ELK6"/>
<name>A0A5J5ELK6_9PEZI</name>
<sequence>MAHLLNAFDTRTKTHDWMTLLAYLHEQVGPEPNLKICTKPVTYTNGHVKQAYLDAVKGTPEFSDNCHTLSTALKEYSAKWGTVFIFIVNLDLAVEKKSETTKRRKQKSKTTNRQNVIQTGMHFWFA</sequence>
<dbReference type="InParanoid" id="A0A5J5ELK6"/>
<organism evidence="1 2">
    <name type="scientific">Sphaerosporella brunnea</name>
    <dbReference type="NCBI Taxonomy" id="1250544"/>
    <lineage>
        <taxon>Eukaryota</taxon>
        <taxon>Fungi</taxon>
        <taxon>Dikarya</taxon>
        <taxon>Ascomycota</taxon>
        <taxon>Pezizomycotina</taxon>
        <taxon>Pezizomycetes</taxon>
        <taxon>Pezizales</taxon>
        <taxon>Pyronemataceae</taxon>
        <taxon>Sphaerosporella</taxon>
    </lineage>
</organism>
<proteinExistence type="predicted"/>
<protein>
    <submittedName>
        <fullName evidence="1">Uncharacterized protein</fullName>
    </submittedName>
</protein>
<comment type="caution">
    <text evidence="1">The sequence shown here is derived from an EMBL/GenBank/DDBJ whole genome shotgun (WGS) entry which is preliminary data.</text>
</comment>
<dbReference type="Proteomes" id="UP000326924">
    <property type="component" value="Unassembled WGS sequence"/>
</dbReference>
<gene>
    <name evidence="1" type="ORF">FN846DRAFT_893175</name>
</gene>
<evidence type="ECO:0000313" key="2">
    <source>
        <dbReference type="Proteomes" id="UP000326924"/>
    </source>
</evidence>